<dbReference type="InterPro" id="IPR026838">
    <property type="entry name" value="YheC/D"/>
</dbReference>
<evidence type="ECO:0000313" key="3">
    <source>
        <dbReference type="EMBL" id="MDG0789876.1"/>
    </source>
</evidence>
<dbReference type="Proteomes" id="UP001153387">
    <property type="component" value="Unassembled WGS sequence"/>
</dbReference>
<keyword evidence="1" id="KW-0067">ATP-binding</keyword>
<protein>
    <submittedName>
        <fullName evidence="3">YheC/YheD family protein</fullName>
    </submittedName>
</protein>
<dbReference type="PROSITE" id="PS50975">
    <property type="entry name" value="ATP_GRASP"/>
    <property type="match status" value="1"/>
</dbReference>
<proteinExistence type="predicted"/>
<reference evidence="3 4" key="1">
    <citation type="submission" date="2022-10" db="EMBL/GenBank/DDBJ databases">
        <title>Comparative genomic analysis of Cohnella hashimotonis sp. nov., isolated from the International Space Station.</title>
        <authorList>
            <person name="Simpson A."/>
            <person name="Venkateswaran K."/>
        </authorList>
    </citation>
    <scope>NUCLEOTIDE SEQUENCE [LARGE SCALE GENOMIC DNA]</scope>
    <source>
        <strain evidence="3 4">DSM 18997</strain>
    </source>
</reference>
<evidence type="ECO:0000313" key="4">
    <source>
        <dbReference type="Proteomes" id="UP001153387"/>
    </source>
</evidence>
<dbReference type="InterPro" id="IPR011761">
    <property type="entry name" value="ATP-grasp"/>
</dbReference>
<dbReference type="SUPFAM" id="SSF56059">
    <property type="entry name" value="Glutathione synthetase ATP-binding domain-like"/>
    <property type="match status" value="1"/>
</dbReference>
<feature type="domain" description="ATP-grasp" evidence="2">
    <location>
        <begin position="15"/>
        <end position="239"/>
    </location>
</feature>
<dbReference type="RefSeq" id="WP_277563763.1">
    <property type="nucleotide sequence ID" value="NZ_JAPDHZ010000002.1"/>
</dbReference>
<keyword evidence="4" id="KW-1185">Reference proteome</keyword>
<name>A0A9X4QL79_9BACL</name>
<keyword evidence="1" id="KW-0547">Nucleotide-binding</keyword>
<sequence length="258" mass="29451">MHGNNKMGKYRLMLKDRATARHLPPTAIASLKAVRRMLGRYAAVDIKPSHGTGGYGIFKMSRFKGGYQLRYGTRSRSYPKLEQAYAAFNKARSNRIYLVQMGIPLLRYKRRPFDLRIMVQRNPKGAWEATGIVGRLAMANKIVTNYHNGGKPMPADVLLSSAVPAAKRQGYKGRLQGLALRVSRHLNGYFPQFRAYGVDIGIDRSLKPWIIEVNSRPDRSIFNALSDKRMYRKIMAYSRRPKARAPLARNAARNRRKR</sequence>
<organism evidence="3 4">
    <name type="scientific">Cohnella ginsengisoli</name>
    <dbReference type="NCBI Taxonomy" id="425004"/>
    <lineage>
        <taxon>Bacteria</taxon>
        <taxon>Bacillati</taxon>
        <taxon>Bacillota</taxon>
        <taxon>Bacilli</taxon>
        <taxon>Bacillales</taxon>
        <taxon>Paenibacillaceae</taxon>
        <taxon>Cohnella</taxon>
    </lineage>
</organism>
<accession>A0A9X4QL79</accession>
<dbReference type="GO" id="GO:0046872">
    <property type="term" value="F:metal ion binding"/>
    <property type="evidence" value="ECO:0007669"/>
    <property type="project" value="InterPro"/>
</dbReference>
<gene>
    <name evidence="3" type="ORF">OMP38_02710</name>
</gene>
<dbReference type="Pfam" id="PF14398">
    <property type="entry name" value="ATPgrasp_YheCD"/>
    <property type="match status" value="1"/>
</dbReference>
<evidence type="ECO:0000259" key="2">
    <source>
        <dbReference type="PROSITE" id="PS50975"/>
    </source>
</evidence>
<comment type="caution">
    <text evidence="3">The sequence shown here is derived from an EMBL/GenBank/DDBJ whole genome shotgun (WGS) entry which is preliminary data.</text>
</comment>
<dbReference type="GO" id="GO:0005524">
    <property type="term" value="F:ATP binding"/>
    <property type="evidence" value="ECO:0007669"/>
    <property type="project" value="UniProtKB-UniRule"/>
</dbReference>
<dbReference type="EMBL" id="JAPDHZ010000002">
    <property type="protein sequence ID" value="MDG0789876.1"/>
    <property type="molecule type" value="Genomic_DNA"/>
</dbReference>
<dbReference type="AlphaFoldDB" id="A0A9X4QL79"/>
<dbReference type="Gene3D" id="3.30.470.20">
    <property type="entry name" value="ATP-grasp fold, B domain"/>
    <property type="match status" value="1"/>
</dbReference>
<evidence type="ECO:0000256" key="1">
    <source>
        <dbReference type="PROSITE-ProRule" id="PRU00409"/>
    </source>
</evidence>